<dbReference type="Gramene" id="ONK75690">
    <property type="protein sequence ID" value="ONK75690"/>
    <property type="gene ID" value="A4U43_C03F19520"/>
</dbReference>
<dbReference type="GO" id="GO:0008955">
    <property type="term" value="F:peptidoglycan glycosyltransferase activity"/>
    <property type="evidence" value="ECO:0007669"/>
    <property type="project" value="TreeGrafter"/>
</dbReference>
<dbReference type="Proteomes" id="UP000243459">
    <property type="component" value="Chromosome 3"/>
</dbReference>
<reference evidence="4" key="1">
    <citation type="journal article" date="2017" name="Nat. Commun.">
        <title>The asparagus genome sheds light on the origin and evolution of a young Y chromosome.</title>
        <authorList>
            <person name="Harkess A."/>
            <person name="Zhou J."/>
            <person name="Xu C."/>
            <person name="Bowers J.E."/>
            <person name="Van der Hulst R."/>
            <person name="Ayyampalayam S."/>
            <person name="Mercati F."/>
            <person name="Riccardi P."/>
            <person name="McKain M.R."/>
            <person name="Kakrana A."/>
            <person name="Tang H."/>
            <person name="Ray J."/>
            <person name="Groenendijk J."/>
            <person name="Arikit S."/>
            <person name="Mathioni S.M."/>
            <person name="Nakano M."/>
            <person name="Shan H."/>
            <person name="Telgmann-Rauber A."/>
            <person name="Kanno A."/>
            <person name="Yue Z."/>
            <person name="Chen H."/>
            <person name="Li W."/>
            <person name="Chen Y."/>
            <person name="Xu X."/>
            <person name="Zhang Y."/>
            <person name="Luo S."/>
            <person name="Chen H."/>
            <person name="Gao J."/>
            <person name="Mao Z."/>
            <person name="Pires J.C."/>
            <person name="Luo M."/>
            <person name="Kudrna D."/>
            <person name="Wing R.A."/>
            <person name="Meyers B.C."/>
            <person name="Yi K."/>
            <person name="Kong H."/>
            <person name="Lavrijsen P."/>
            <person name="Sunseri F."/>
            <person name="Falavigna A."/>
            <person name="Ye Y."/>
            <person name="Leebens-Mack J.H."/>
            <person name="Chen G."/>
        </authorList>
    </citation>
    <scope>NUCLEOTIDE SEQUENCE [LARGE SCALE GENOMIC DNA]</scope>
    <source>
        <strain evidence="4">cv. DH0086</strain>
    </source>
</reference>
<keyword evidence="1" id="KW-0808">Transferase</keyword>
<dbReference type="InterPro" id="IPR001264">
    <property type="entry name" value="Glyco_trans_51"/>
</dbReference>
<feature type="domain" description="Glycosyl transferase family 51" evidence="2">
    <location>
        <begin position="1"/>
        <end position="105"/>
    </location>
</feature>
<sequence length="182" mass="20952">LVKNLFLTADRKISRKFVEGILSLIVERRLSKWQIFYSYLHKMYWGHGKYGIEAASLFYFGKHPSVLNIGESALLAGILPSPETLNPITNLQRGKYSQARVLRRMVAAGFLDLETALLIVKQPISLPVYQVADTNEGYGTSKKNLKKRMNAREIWDWEIATMLLEAREDMEKWALRKYGSIQ</sequence>
<protein>
    <recommendedName>
        <fullName evidence="2">Glycosyl transferase family 51 domain-containing protein</fullName>
    </recommendedName>
</protein>
<dbReference type="InterPro" id="IPR023346">
    <property type="entry name" value="Lysozyme-like_dom_sf"/>
</dbReference>
<evidence type="ECO:0000259" key="2">
    <source>
        <dbReference type="Pfam" id="PF00912"/>
    </source>
</evidence>
<dbReference type="EMBL" id="CM007383">
    <property type="protein sequence ID" value="ONK75690.1"/>
    <property type="molecule type" value="Genomic_DNA"/>
</dbReference>
<evidence type="ECO:0000313" key="4">
    <source>
        <dbReference type="Proteomes" id="UP000243459"/>
    </source>
</evidence>
<dbReference type="OMA" id="MVEMVMS"/>
<dbReference type="InterPro" id="IPR050396">
    <property type="entry name" value="Glycosyltr_51/Transpeptidase"/>
</dbReference>
<evidence type="ECO:0000256" key="1">
    <source>
        <dbReference type="ARBA" id="ARBA00022679"/>
    </source>
</evidence>
<feature type="non-terminal residue" evidence="3">
    <location>
        <position position="1"/>
    </location>
</feature>
<dbReference type="Gene3D" id="1.10.3810.10">
    <property type="entry name" value="Biosynthetic peptidoglycan transglycosylase-like"/>
    <property type="match status" value="1"/>
</dbReference>
<dbReference type="PANTHER" id="PTHR32282">
    <property type="entry name" value="BINDING PROTEIN TRANSPEPTIDASE, PUTATIVE-RELATED"/>
    <property type="match status" value="1"/>
</dbReference>
<name>A0A5P1FGJ4_ASPOF</name>
<dbReference type="AlphaFoldDB" id="A0A5P1FGJ4"/>
<proteinExistence type="predicted"/>
<gene>
    <name evidence="3" type="ORF">A4U43_C03F19520</name>
</gene>
<dbReference type="PANTHER" id="PTHR32282:SF33">
    <property type="entry name" value="PEPTIDOGLYCAN GLYCOSYLTRANSFERASE"/>
    <property type="match status" value="1"/>
</dbReference>
<accession>A0A5P1FGJ4</accession>
<organism evidence="3 4">
    <name type="scientific">Asparagus officinalis</name>
    <name type="common">Garden asparagus</name>
    <dbReference type="NCBI Taxonomy" id="4686"/>
    <lineage>
        <taxon>Eukaryota</taxon>
        <taxon>Viridiplantae</taxon>
        <taxon>Streptophyta</taxon>
        <taxon>Embryophyta</taxon>
        <taxon>Tracheophyta</taxon>
        <taxon>Spermatophyta</taxon>
        <taxon>Magnoliopsida</taxon>
        <taxon>Liliopsida</taxon>
        <taxon>Asparagales</taxon>
        <taxon>Asparagaceae</taxon>
        <taxon>Asparagoideae</taxon>
        <taxon>Asparagus</taxon>
    </lineage>
</organism>
<dbReference type="SUPFAM" id="SSF53955">
    <property type="entry name" value="Lysozyme-like"/>
    <property type="match status" value="1"/>
</dbReference>
<evidence type="ECO:0000313" key="3">
    <source>
        <dbReference type="EMBL" id="ONK75690.1"/>
    </source>
</evidence>
<dbReference type="Pfam" id="PF00912">
    <property type="entry name" value="Transgly"/>
    <property type="match status" value="1"/>
</dbReference>
<keyword evidence="4" id="KW-1185">Reference proteome</keyword>
<dbReference type="InterPro" id="IPR036950">
    <property type="entry name" value="PBP_transglycosylase"/>
</dbReference>